<dbReference type="InterPro" id="IPR013525">
    <property type="entry name" value="ABC2_TM"/>
</dbReference>
<dbReference type="PANTHER" id="PTHR19229">
    <property type="entry name" value="ATP-BINDING CASSETTE TRANSPORTER SUBFAMILY A ABCA"/>
    <property type="match status" value="1"/>
</dbReference>
<dbReference type="SUPFAM" id="SSF52540">
    <property type="entry name" value="P-loop containing nucleoside triphosphate hydrolases"/>
    <property type="match status" value="2"/>
</dbReference>
<evidence type="ECO:0000313" key="9">
    <source>
        <dbReference type="EMBL" id="KAK0167583.1"/>
    </source>
</evidence>
<feature type="transmembrane region" description="Helical" evidence="7">
    <location>
        <begin position="3575"/>
        <end position="3593"/>
    </location>
</feature>
<dbReference type="CDD" id="cd03263">
    <property type="entry name" value="ABC_subfamily_A"/>
    <property type="match status" value="2"/>
</dbReference>
<feature type="transmembrane region" description="Helical" evidence="7">
    <location>
        <begin position="2711"/>
        <end position="2730"/>
    </location>
</feature>
<dbReference type="FunFam" id="3.40.50.300:FF:001253">
    <property type="entry name" value="ATP-binding cassette protein subfamily A, member 10"/>
    <property type="match status" value="1"/>
</dbReference>
<dbReference type="Proteomes" id="UP001168972">
    <property type="component" value="Unassembled WGS sequence"/>
</dbReference>
<name>A0AA39FDJ4_MICHY</name>
<feature type="transmembrane region" description="Helical" evidence="7">
    <location>
        <begin position="3288"/>
        <end position="3311"/>
    </location>
</feature>
<feature type="transmembrane region" description="Helical" evidence="7">
    <location>
        <begin position="2676"/>
        <end position="2699"/>
    </location>
</feature>
<proteinExistence type="predicted"/>
<protein>
    <recommendedName>
        <fullName evidence="8">ABC transporter domain-containing protein</fullName>
    </recommendedName>
</protein>
<dbReference type="GO" id="GO:0005524">
    <property type="term" value="F:ATP binding"/>
    <property type="evidence" value="ECO:0007669"/>
    <property type="project" value="UniProtKB-KW"/>
</dbReference>
<dbReference type="GO" id="GO:0016887">
    <property type="term" value="F:ATP hydrolysis activity"/>
    <property type="evidence" value="ECO:0007669"/>
    <property type="project" value="InterPro"/>
</dbReference>
<feature type="transmembrane region" description="Helical" evidence="7">
    <location>
        <begin position="21"/>
        <end position="41"/>
    </location>
</feature>
<evidence type="ECO:0000256" key="2">
    <source>
        <dbReference type="ARBA" id="ARBA00022692"/>
    </source>
</evidence>
<comment type="subcellular location">
    <subcellularLocation>
        <location evidence="1">Membrane</location>
        <topology evidence="1">Multi-pass membrane protein</topology>
    </subcellularLocation>
</comment>
<keyword evidence="6 7" id="KW-0472">Membrane</keyword>
<feature type="transmembrane region" description="Helical" evidence="7">
    <location>
        <begin position="2633"/>
        <end position="2655"/>
    </location>
</feature>
<feature type="transmembrane region" description="Helical" evidence="7">
    <location>
        <begin position="2815"/>
        <end position="2836"/>
    </location>
</feature>
<evidence type="ECO:0000256" key="7">
    <source>
        <dbReference type="SAM" id="Phobius"/>
    </source>
</evidence>
<dbReference type="GO" id="GO:0016020">
    <property type="term" value="C:membrane"/>
    <property type="evidence" value="ECO:0007669"/>
    <property type="project" value="UniProtKB-SubCell"/>
</dbReference>
<gene>
    <name evidence="9" type="ORF">PV327_004962</name>
</gene>
<evidence type="ECO:0000256" key="1">
    <source>
        <dbReference type="ARBA" id="ARBA00004141"/>
    </source>
</evidence>
<dbReference type="InterPro" id="IPR003593">
    <property type="entry name" value="AAA+_ATPase"/>
</dbReference>
<dbReference type="PANTHER" id="PTHR19229:SF241">
    <property type="entry name" value="ABC TRANSPORTER DOMAIN-CONTAINING PROTEIN"/>
    <property type="match status" value="1"/>
</dbReference>
<sequence>MANNQLGLLLWKNYVVRKRRPVILGFVFLWPIAVFMLLYTVRDNVDPEYNPTCQFPARLMPHDGLLPFVQSYICNIGNPCEPFNQYEEVPSFKNATLGPLIMELQPVLKNETILNAVKTLPQSVQFVKSMAEILTKPEIKKIFDRGIKLGDLFNNHDVVKQSLRAQMPDVRDDLVDDLFEASIKLYYLIESFGSSNIDSIICSPESLMQFLNVPKEEDIVIISDVLCNLDQNKIPEILERLAKHLDFKGLLEVVSRVMAKFKDYDFINDITRAVNTILELSTVKKYVPDYLKLSEWVPEVLALFRDVKFKTIDVSFINKSIEKMNVAFIDDPNWTIARDGLYKLNSLLELVKEIIERNNTEIVSINSFDLSQQFSENINSLSNIHLNFPEDITKILDMSYLVLQNGVKLVNKLLDRHANEIEIATEILNGLREIFPNKIMNALTYLVSMVENVVLMTHHVAIIHEEIPERIFNASKKHEQVIKKIFTDIDPEAFRMIIKSFSRLDFVKNIIEKLQKNSPADVICNDDIFNEIFYEFNETSPLHNVICNNETKLFIMDIYKIFEFENFWKIVENTLSTLISMAFSSPVSIQKFNLTSAMNSVNNFVYYLEYSSQKKTLDWSNFDVPVKWQSVFNNTQSQGRLDILGYHLSIAQFVGSRSLSYVTIKPDLENMDVIADIILQDLREYPSNWINQVREHSSELLESFFLTVIDKNKTLKILEYSNFTRSYCMDRNSPNLINYPTRSNKTLLKGLVCRLTRSVQTELEINLTSSEFQEMIFKDRKSFNWTAFNEKLLKIYAYIDTLIQFKHDNYHLTRLNELKMKFARAWSTDLSTNHAWEMSVGLLCKLFDVAESPLFNMQSAVQWQKFYALAWSLSAISHNIERNLDDIFKANSTIHLPDVMKDMPQTEFLLDIVLRNLPTITRDILDLITQKNPIQYISVIVNLQKREIDYPCIQNQSLGEALQLRSGTKQLVREIERISCNPGQFIKEWKQQPLIMKLENIFNNVNSNPVPVFNWTAGYSQFRRIVNKIIILVNAPSTKTVYDDQQVVLYSNNVVSQLKKMFGDTSPKIVDKTKILFDYIDLEIDKNIEAFKSNLTAQEVWMSMGKSRGVNEILIMVKFGSKIIHDIINVISDIFHDNTERINLLSLLGFTSKSSVTIIRDRFPYILATIIYGLSDPALDHRILNNIQHNKSITCSEVFSSFWDYKIGLTDEEYRTLKNFTCDSDPDNFNVFVDLYLRETIAWRAPVTDYQLYFFTLIKELHDVSQLIINRMDRGLKIDSPVNCQYFQDVLKTLKTALEMQRVTPDDTELQIQWSNYRLIIEGISQVVNNAATALMDIQLKDGTLHLWDLVRPGNTRQFIKFLETSPIETVSLLASISTFNSTSPISLRDLRHVICNVHFNSTFWSQPKEKHFLSRLCSWNYYELLKDATSEEYVNIMEEKNSSLSKLPSLSKSLTKFFDAWTQFTQHSNSNIVFESNIINITTWKNLPNDTRKLIHDAQLSWIHKLIVETNPLELELIFQSYSDIDLNAVYNLFEDHPLNIMRQIVQLVESWLDITSGGDIWQKLRMTFEQSKVKVILNLIEDSPNLIITMLDTFLNSERLNDFTERYLIGNVSACDIDKYLIPSSYIRKKGILFSITNFCQKIIFNNKTMDFQDFQPLVPTKVSSEKKNFLDINIKQGGEQVKIKASLNESYFVEQFGRFQSTVVRILNEGYKQPKIPTWWTSFQESTLNDFKKQFKNKDLRSLSHIIATKSTKVMKNILNLSENLKSSCSWCNTRAVEIINSQLAHHKIYSDIICKFNRMNVSQLQEIIDTKLYWKKTIGMMKNFDYLTKKQDIEHFMIAIESALHYVTDIIVDYKESKNGENVSECMTKAVNGFRNFSPGIYVKILVGVIDALQKNLNILDNPINRAMLYNHTRLAEKFVPIWKPLMDIVKKSTVDEVNMILPNASVNVNLLIGDRNDSLCLKIDDCLNASRFNEFINSKRAHKLLRYDQKISNYPSALDISKLLATSLDFQLINNKIDSWRNNASWNFIWLKDILQHLTIILEESGSLLDVTSKIDFEDVSNVLGVPDIADGVVNLLRDKTIDKLFAGFKELLEDIEPFLNSNDVKYDLYSIVNAFESMEIFKNLGLLDMKYVVSEMFLDWNTLRKYLLEDVGISNEAVAIVSQARVDMLSVFMKERSAINLKDTVCSQESLTGMLSFEESKTNAEEVGSILCSLNSGVTQNIAITLIQNVNFDYVFKNLMTANVKNILKNANLTESEGKIIFDNIGVVAELVPFFKDKLTSGFSSDESKSATNGGEISNGKFLRDSSEMLCGRPLISDSSEFYQLLSSVKDKQTEFDDKEMNSLPTGFCRDTYKNFVGMSGGKIVWSYVKPLLRGRILYTPKSSVIKKVMTLANQTFGEIDTFGQLMSNIEKTLIALVNLSDMGSNLKDLKDIMASKVMKLAIKTMSNGRLQGDLSNFDLSEISWKLKKSDRLIKMIGMLNNLVDCVLVDRMIGFDTEEELEVESKRLIITNEFLAGVVFLNTHERMKRSFEHGLPDDIIYKIRMDIDYVPSTKRLKNQFWIPGPEDSFIEDLRYLRGFIQLQDSIDRAIIEIKSGRQQNWKTLSQQMPYPCWKRVPFQSTLYESQGLVICFFFALMMCVGSAVRYIVWERESQNAMVMSVMGLKPWRNTFAWYLISIAEAVIVVLSIAAILIVGKILPQSDPSLIIILLLDYAFSIVSFCYMISTMFSSASLAAVTAVVIFLLTFMPYIIVIAMEASLAFGYNILLCLSMSTSFCYGCLFAARREVQETGLTWSTMWEETVPGDPMSLGFVLLMIALDGILYAIIGYLVTRYTNSGRDFNGLRSRSLWWADTRSLYGRPNYLAFVNSLYFTNDVLHPSATYQDEDSDLSEINVNEKQIGVKFEGVSKIYHTERGDVVAVDDFSLKLCEGEVTSLLGRNGAGKTTIIKMLTGMITPTCGEIYINGDEMRKPDIGVCPQDNVLIDTLTAREHMTFYAKLKQPLNNDEMMKNVDNMLTSLQLGRQEHEPISRLSGGTKRRLCVALAFLGSPKLVILDEPGAGVDPAARRRIWRLIDQHRVNRTVLLSTHHLDEADMLSDTVVLMHRGKILCTGSPLAIKTGHGQGYWMNVTFPHEELRGINNKKIIDDLRSLMENVVPNATVNDSMTNEVMVNLPFHGKHGVTNDISSAIKVLENNKKSLGFSCISLECDTLERVFLDLCSRAESGVASTVHGSTASVASISSIGVDMADDTETIIEQSMPNPSVIRQVKVLIKKRMWHFTRNWRAPLAALILPTMFVAIAMGFSLIRPPSGDEPALDVNPKLYDTHPTYFYSIDSGTDPFLQHISLQLHDRFGDDYAGAWQIHPNDTGTCECSRGQQVCHGVSKAVEGLFQTLPGRPTLDWIISTFNEYIEKRYGGWSLSHWKEDPLFVVWFNNKGHHSLPGYLNALNEAILRASGVPGHLKTLNHPLKLSSDQLNRTTLLQHVTDVGVALVLLVAFSLVAAEGARELVRERLSEEKRILYLAGVHPVTYWTTALVWDFIVFICSISLAVVVFEIFGLSAYVARDNLPGVCLLLVLFAWASIPFSHLIEKTFDESSLANMVLFCLNTFIGVTCLATILVIDILGKSQTAKDTRQLLHNIMLLFPQYALGDALVKMSTNDITSELLERFNMDTYKSPLGWELIGPNYTFLFIVGVIFYIINLAIECRMYSKFYCHRKSSRVSYDEIIEDEDVAKERIRVETGANNDILKTVKLHKEYSSVLGTNVAVKNLSIGVQAGTCFGLLGVNGAGKSTTFKMLTTELIPTAGKIILRNQQLGLTPLANGEIGYCPQTDALDGFLTPHQCLTIQGEVCGLNNVPKSVEIMLNRFDLLKYAHQRVSSLSGGNKRKLCAAISVMSPVSVVLMDEPTSGMDPASKELVARAVRQVIRAQGAVIMTSHSVSECEKLCSRVGILARAGLRCIGTVQHLKHKFGEGYVAFLRFNQPVTIKELRDAISRHLSKAQISSRQAAAVRLLVPRAHDMTLSEIFSSVKRLAEDLKATDYTLTQSSLDQVLINFSEDLDDDLVDSRYKETFTNSYATIADTIHMDTF</sequence>
<feature type="transmembrane region" description="Helical" evidence="7">
    <location>
        <begin position="2767"/>
        <end position="2789"/>
    </location>
</feature>
<feature type="domain" description="ABC transporter" evidence="8">
    <location>
        <begin position="3752"/>
        <end position="3983"/>
    </location>
</feature>
<dbReference type="InterPro" id="IPR026082">
    <property type="entry name" value="ABCA"/>
</dbReference>
<evidence type="ECO:0000259" key="8">
    <source>
        <dbReference type="PROSITE" id="PS50893"/>
    </source>
</evidence>
<keyword evidence="10" id="KW-1185">Reference proteome</keyword>
<keyword evidence="4" id="KW-0067">ATP-binding</keyword>
<dbReference type="InterPro" id="IPR003439">
    <property type="entry name" value="ABC_transporter-like_ATP-bd"/>
</dbReference>
<keyword evidence="2 7" id="KW-0812">Transmembrane</keyword>
<feature type="domain" description="ABC transporter" evidence="8">
    <location>
        <begin position="2907"/>
        <end position="3135"/>
    </location>
</feature>
<feature type="transmembrane region" description="Helical" evidence="7">
    <location>
        <begin position="3691"/>
        <end position="3708"/>
    </location>
</feature>
<dbReference type="Pfam" id="PF12698">
    <property type="entry name" value="ABC2_membrane_3"/>
    <property type="match status" value="2"/>
</dbReference>
<organism evidence="9 10">
    <name type="scientific">Microctonus hyperodae</name>
    <name type="common">Parasitoid wasp</name>
    <dbReference type="NCBI Taxonomy" id="165561"/>
    <lineage>
        <taxon>Eukaryota</taxon>
        <taxon>Metazoa</taxon>
        <taxon>Ecdysozoa</taxon>
        <taxon>Arthropoda</taxon>
        <taxon>Hexapoda</taxon>
        <taxon>Insecta</taxon>
        <taxon>Pterygota</taxon>
        <taxon>Neoptera</taxon>
        <taxon>Endopterygota</taxon>
        <taxon>Hymenoptera</taxon>
        <taxon>Apocrita</taxon>
        <taxon>Ichneumonoidea</taxon>
        <taxon>Braconidae</taxon>
        <taxon>Euphorinae</taxon>
        <taxon>Microctonus</taxon>
    </lineage>
</organism>
<feature type="transmembrane region" description="Helical" evidence="7">
    <location>
        <begin position="3605"/>
        <end position="3628"/>
    </location>
</feature>
<reference evidence="9" key="1">
    <citation type="journal article" date="2023" name="bioRxiv">
        <title>Scaffold-level genome assemblies of two parasitoid biocontrol wasps reveal the parthenogenesis mechanism and an associated novel virus.</title>
        <authorList>
            <person name="Inwood S."/>
            <person name="Skelly J."/>
            <person name="Guhlin J."/>
            <person name="Harrop T."/>
            <person name="Goldson S."/>
            <person name="Dearden P."/>
        </authorList>
    </citation>
    <scope>NUCLEOTIDE SEQUENCE</scope>
    <source>
        <strain evidence="9">Lincoln</strain>
        <tissue evidence="9">Whole body</tissue>
    </source>
</reference>
<dbReference type="Gene3D" id="3.40.50.300">
    <property type="entry name" value="P-loop containing nucleotide triphosphate hydrolases"/>
    <property type="match status" value="2"/>
</dbReference>
<evidence type="ECO:0000256" key="3">
    <source>
        <dbReference type="ARBA" id="ARBA00022741"/>
    </source>
</evidence>
<dbReference type="Pfam" id="PF00005">
    <property type="entry name" value="ABC_tran"/>
    <property type="match status" value="2"/>
</dbReference>
<keyword evidence="3" id="KW-0547">Nucleotide-binding</keyword>
<dbReference type="PROSITE" id="PS50893">
    <property type="entry name" value="ABC_TRANSPORTER_2"/>
    <property type="match status" value="2"/>
</dbReference>
<comment type="caution">
    <text evidence="9">The sequence shown here is derived from an EMBL/GenBank/DDBJ whole genome shotgun (WGS) entry which is preliminary data.</text>
</comment>
<evidence type="ECO:0000256" key="5">
    <source>
        <dbReference type="ARBA" id="ARBA00022989"/>
    </source>
</evidence>
<evidence type="ECO:0000256" key="4">
    <source>
        <dbReference type="ARBA" id="ARBA00022840"/>
    </source>
</evidence>
<reference evidence="9" key="2">
    <citation type="submission" date="2023-03" db="EMBL/GenBank/DDBJ databases">
        <authorList>
            <person name="Inwood S.N."/>
            <person name="Skelly J.G."/>
            <person name="Guhlin J."/>
            <person name="Harrop T.W.R."/>
            <person name="Goldson S.G."/>
            <person name="Dearden P.K."/>
        </authorList>
    </citation>
    <scope>NUCLEOTIDE SEQUENCE</scope>
    <source>
        <strain evidence="9">Lincoln</strain>
        <tissue evidence="9">Whole body</tissue>
    </source>
</reference>
<dbReference type="SMART" id="SM00382">
    <property type="entry name" value="AAA"/>
    <property type="match status" value="2"/>
</dbReference>
<evidence type="ECO:0000256" key="6">
    <source>
        <dbReference type="ARBA" id="ARBA00023136"/>
    </source>
</evidence>
<dbReference type="GO" id="GO:0140359">
    <property type="term" value="F:ABC-type transporter activity"/>
    <property type="evidence" value="ECO:0007669"/>
    <property type="project" value="InterPro"/>
</dbReference>
<accession>A0AA39FDJ4</accession>
<keyword evidence="5 7" id="KW-1133">Transmembrane helix</keyword>
<feature type="transmembrane region" description="Helical" evidence="7">
    <location>
        <begin position="2737"/>
        <end position="2761"/>
    </location>
</feature>
<dbReference type="GO" id="GO:0005319">
    <property type="term" value="F:lipid transporter activity"/>
    <property type="evidence" value="ECO:0007669"/>
    <property type="project" value="TreeGrafter"/>
</dbReference>
<dbReference type="InterPro" id="IPR027417">
    <property type="entry name" value="P-loop_NTPase"/>
</dbReference>
<feature type="transmembrane region" description="Helical" evidence="7">
    <location>
        <begin position="3544"/>
        <end position="3568"/>
    </location>
</feature>
<dbReference type="EMBL" id="JAQQBR010001832">
    <property type="protein sequence ID" value="KAK0167583.1"/>
    <property type="molecule type" value="Genomic_DNA"/>
</dbReference>
<evidence type="ECO:0000313" key="10">
    <source>
        <dbReference type="Proteomes" id="UP001168972"/>
    </source>
</evidence>
<feature type="transmembrane region" description="Helical" evidence="7">
    <location>
        <begin position="3489"/>
        <end position="3507"/>
    </location>
</feature>